<dbReference type="Gene3D" id="3.30.460.10">
    <property type="entry name" value="Beta Polymerase, domain 2"/>
    <property type="match status" value="1"/>
</dbReference>
<evidence type="ECO:0000259" key="18">
    <source>
        <dbReference type="PROSITE" id="PS50222"/>
    </source>
</evidence>
<sequence>MANAGVNETVAVAVAIDAPGVGHDHGAAGEVRRPSTRRLAPAGSGGRLMAELLGVFNGLTERMGEDVATSSSSRLLFRALKLALPALRDGGGDGGGGQSVSRALVVAASLADLQMDAEVISAGMVRGALDTGALAMADVEAQLGASAAGLVEESLKVKRAPSEVDVADEEAASALRKRCLSSYDIRAVILELAVKLDAMKHLDVLPKHQQRTTSLEVLKVFALLAHAVGAGELSLELEDLSFQRLYPQAYAHIDQWLSSQEDDCKRVIAASKEELLRALTADDELRCTVTGVDVMGRYKSRFSTMKKLVKDGRRPEDVNDILGMRVILDPRPGGGGGGDGDGGDRACLRTHEVIKAMWKDVPARTKDYITRPKGNGYRSLHVAVDMSEPGPEGKKRPLMEIQVRTREMDMAAVGGQASHALYKGGLTDPEEAKRLKAIMLAAAEVAAQHLRDEPAGDGGQTTAAASAATAGNVERAFQLLDKNGDGRISMEELTEIMEDLGAGGHDAEELMRLLDANSDGSLSSDEFALFQKRVELKTKLENKDDEYKEILKQKLQKVDDTGLIHVYRKNLSDKLVLV</sequence>
<dbReference type="HOGENOM" id="CLU_022292_1_0_1"/>
<dbReference type="InterPro" id="IPR002048">
    <property type="entry name" value="EF_hand_dom"/>
</dbReference>
<dbReference type="CDD" id="cd05399">
    <property type="entry name" value="NT_Rel-Spo_like"/>
    <property type="match status" value="1"/>
</dbReference>
<evidence type="ECO:0000256" key="1">
    <source>
        <dbReference type="ARBA" id="ARBA00004229"/>
    </source>
</evidence>
<evidence type="ECO:0000256" key="15">
    <source>
        <dbReference type="ARBA" id="ARBA00023134"/>
    </source>
</evidence>
<dbReference type="FunFam" id="1.10.3210.10:FF:000019">
    <property type="entry name" value="Probable GTP diphosphokinase CRSH, chloroplastic"/>
    <property type="match status" value="1"/>
</dbReference>
<dbReference type="GO" id="GO:0015969">
    <property type="term" value="P:guanosine tetraphosphate metabolic process"/>
    <property type="evidence" value="ECO:0007669"/>
    <property type="project" value="InterPro"/>
</dbReference>
<comment type="catalytic activity">
    <reaction evidence="16">
        <text>GTP + ATP = guanosine 3'-diphosphate 5'-triphosphate + AMP</text>
        <dbReference type="Rhea" id="RHEA:22088"/>
        <dbReference type="ChEBI" id="CHEBI:30616"/>
        <dbReference type="ChEBI" id="CHEBI:37565"/>
        <dbReference type="ChEBI" id="CHEBI:142410"/>
        <dbReference type="ChEBI" id="CHEBI:456215"/>
        <dbReference type="EC" id="2.7.6.5"/>
    </reaction>
    <physiologicalReaction direction="right-to-left" evidence="16">
        <dbReference type="Rhea" id="RHEA:22090"/>
    </physiologicalReaction>
</comment>
<dbReference type="Gene3D" id="1.10.238.10">
    <property type="entry name" value="EF-hand"/>
    <property type="match status" value="1"/>
</dbReference>
<comment type="similarity">
    <text evidence="2">Belongs to the RelA/SpoT family.</text>
</comment>
<dbReference type="SMART" id="SM00054">
    <property type="entry name" value="EFh"/>
    <property type="match status" value="2"/>
</dbReference>
<evidence type="ECO:0000256" key="11">
    <source>
        <dbReference type="ARBA" id="ARBA00022837"/>
    </source>
</evidence>
<dbReference type="InterPro" id="IPR018247">
    <property type="entry name" value="EF_Hand_1_Ca_BS"/>
</dbReference>
<dbReference type="GO" id="GO:0008728">
    <property type="term" value="F:GTP diphosphokinase activity"/>
    <property type="evidence" value="ECO:0007669"/>
    <property type="project" value="UniProtKB-EC"/>
</dbReference>
<dbReference type="SMART" id="SM00954">
    <property type="entry name" value="RelA_SpoT"/>
    <property type="match status" value="1"/>
</dbReference>
<dbReference type="AlphaFoldDB" id="A0A0E0PHX7"/>
<keyword evidence="7" id="KW-0479">Metal-binding</keyword>
<evidence type="ECO:0000256" key="7">
    <source>
        <dbReference type="ARBA" id="ARBA00022723"/>
    </source>
</evidence>
<reference evidence="20" key="2">
    <citation type="submission" date="2015-06" db="UniProtKB">
        <authorList>
            <consortium name="EnsemblPlants"/>
        </authorList>
    </citation>
    <scope>IDENTIFICATION</scope>
</reference>
<keyword evidence="10" id="KW-0418">Kinase</keyword>
<keyword evidence="4" id="KW-0150">Chloroplast</keyword>
<dbReference type="GO" id="GO:0009507">
    <property type="term" value="C:chloroplast"/>
    <property type="evidence" value="ECO:0007669"/>
    <property type="project" value="UniProtKB-SubCell"/>
</dbReference>
<evidence type="ECO:0000256" key="10">
    <source>
        <dbReference type="ARBA" id="ARBA00022777"/>
    </source>
</evidence>
<organism evidence="20 21">
    <name type="scientific">Oryza rufipogon</name>
    <name type="common">Brownbeard rice</name>
    <name type="synonym">Asian wild rice</name>
    <dbReference type="NCBI Taxonomy" id="4529"/>
    <lineage>
        <taxon>Eukaryota</taxon>
        <taxon>Viridiplantae</taxon>
        <taxon>Streptophyta</taxon>
        <taxon>Embryophyta</taxon>
        <taxon>Tracheophyta</taxon>
        <taxon>Spermatophyta</taxon>
        <taxon>Magnoliopsida</taxon>
        <taxon>Liliopsida</taxon>
        <taxon>Poales</taxon>
        <taxon>Poaceae</taxon>
        <taxon>BOP clade</taxon>
        <taxon>Oryzoideae</taxon>
        <taxon>Oryzeae</taxon>
        <taxon>Oryzinae</taxon>
        <taxon>Oryza</taxon>
    </lineage>
</organism>
<dbReference type="FunFam" id="1.10.238.10:FF:000287">
    <property type="entry name" value="Probable GTP diphosphokinase CRSH, chloroplastic"/>
    <property type="match status" value="1"/>
</dbReference>
<evidence type="ECO:0000256" key="3">
    <source>
        <dbReference type="ARBA" id="ARBA00013251"/>
    </source>
</evidence>
<keyword evidence="12" id="KW-0067">ATP-binding</keyword>
<dbReference type="SUPFAM" id="SSF109604">
    <property type="entry name" value="HD-domain/PDEase-like"/>
    <property type="match status" value="1"/>
</dbReference>
<dbReference type="Gene3D" id="1.10.3210.10">
    <property type="entry name" value="Hypothetical protein af1432"/>
    <property type="match status" value="1"/>
</dbReference>
<evidence type="ECO:0000256" key="2">
    <source>
        <dbReference type="ARBA" id="ARBA00007476"/>
    </source>
</evidence>
<reference evidence="21" key="1">
    <citation type="submission" date="2013-06" db="EMBL/GenBank/DDBJ databases">
        <authorList>
            <person name="Zhao Q."/>
        </authorList>
    </citation>
    <scope>NUCLEOTIDE SEQUENCE</scope>
    <source>
        <strain evidence="21">cv. W1943</strain>
    </source>
</reference>
<dbReference type="SUPFAM" id="SSF47473">
    <property type="entry name" value="EF-hand"/>
    <property type="match status" value="1"/>
</dbReference>
<feature type="domain" description="EF-hand" evidence="18">
    <location>
        <begin position="506"/>
        <end position="537"/>
    </location>
</feature>
<accession>A0A0E0PHX7</accession>
<evidence type="ECO:0000313" key="21">
    <source>
        <dbReference type="Proteomes" id="UP000008022"/>
    </source>
</evidence>
<dbReference type="OMA" id="DDELRCT"/>
<dbReference type="PANTHER" id="PTHR21262">
    <property type="entry name" value="GUANOSINE-3',5'-BIS DIPHOSPHATE 3'-PYROPHOSPHOHYDROLASE"/>
    <property type="match status" value="1"/>
</dbReference>
<dbReference type="Pfam" id="PF13499">
    <property type="entry name" value="EF-hand_7"/>
    <property type="match status" value="1"/>
</dbReference>
<evidence type="ECO:0000256" key="6">
    <source>
        <dbReference type="ARBA" id="ARBA00022679"/>
    </source>
</evidence>
<dbReference type="InterPro" id="IPR011992">
    <property type="entry name" value="EF-hand-dom_pair"/>
</dbReference>
<dbReference type="GO" id="GO:0005524">
    <property type="term" value="F:ATP binding"/>
    <property type="evidence" value="ECO:0007669"/>
    <property type="project" value="UniProtKB-KW"/>
</dbReference>
<dbReference type="CDD" id="cd00051">
    <property type="entry name" value="EFh"/>
    <property type="match status" value="1"/>
</dbReference>
<keyword evidence="9" id="KW-0547">Nucleotide-binding</keyword>
<dbReference type="InterPro" id="IPR007685">
    <property type="entry name" value="RelA_SpoT"/>
</dbReference>
<evidence type="ECO:0000256" key="9">
    <source>
        <dbReference type="ARBA" id="ARBA00022741"/>
    </source>
</evidence>
<keyword evidence="5" id="KW-0934">Plastid</keyword>
<dbReference type="eggNOG" id="KOG1157">
    <property type="taxonomic scope" value="Eukaryota"/>
</dbReference>
<keyword evidence="11" id="KW-0106">Calcium</keyword>
<evidence type="ECO:0000256" key="8">
    <source>
        <dbReference type="ARBA" id="ARBA00022737"/>
    </source>
</evidence>
<feature type="domain" description="HD" evidence="19">
    <location>
        <begin position="99"/>
        <end position="199"/>
    </location>
</feature>
<feature type="domain" description="EF-hand" evidence="18">
    <location>
        <begin position="468"/>
        <end position="503"/>
    </location>
</feature>
<name>A0A0E0PHX7_ORYRU</name>
<dbReference type="STRING" id="4529.A0A0E0PHX7"/>
<comment type="function">
    <text evidence="17">Possesses calcium-dependent ppGpp (guanosine 3'-diphosphate 5'-diphosphate) synthetase activity in vitro and is able to functionally complement E.coli relA mutants. May be involved in a rapid plant ppGpp-mediated response to pathogens and other stresses.</text>
</comment>
<keyword evidence="6" id="KW-0808">Transferase</keyword>
<dbReference type="EC" id="2.7.6.5" evidence="3"/>
<dbReference type="PROSITE" id="PS00018">
    <property type="entry name" value="EF_HAND_1"/>
    <property type="match status" value="2"/>
</dbReference>
<dbReference type="GO" id="GO:0016301">
    <property type="term" value="F:kinase activity"/>
    <property type="evidence" value="ECO:0007669"/>
    <property type="project" value="UniProtKB-KW"/>
</dbReference>
<keyword evidence="8" id="KW-0677">Repeat</keyword>
<evidence type="ECO:0000256" key="4">
    <source>
        <dbReference type="ARBA" id="ARBA00022528"/>
    </source>
</evidence>
<dbReference type="EnsemblPlants" id="ORUFI05G04500.1">
    <property type="protein sequence ID" value="ORUFI05G04500.1"/>
    <property type="gene ID" value="ORUFI05G04500"/>
</dbReference>
<evidence type="ECO:0000256" key="14">
    <source>
        <dbReference type="ARBA" id="ARBA00023016"/>
    </source>
</evidence>
<dbReference type="InterPro" id="IPR006674">
    <property type="entry name" value="HD_domain"/>
</dbReference>
<keyword evidence="13" id="KW-0809">Transit peptide</keyword>
<evidence type="ECO:0000259" key="19">
    <source>
        <dbReference type="PROSITE" id="PS51831"/>
    </source>
</evidence>
<dbReference type="Proteomes" id="UP000008022">
    <property type="component" value="Unassembled WGS sequence"/>
</dbReference>
<protein>
    <recommendedName>
        <fullName evidence="3">GTP diphosphokinase</fullName>
        <ecNumber evidence="3">2.7.6.5</ecNumber>
    </recommendedName>
</protein>
<proteinExistence type="inferred from homology"/>
<dbReference type="PANTHER" id="PTHR21262:SF12">
    <property type="entry name" value="GTP DIPHOSPHOKINASE CRSH, CHLOROPLASTIC-RELATED"/>
    <property type="match status" value="1"/>
</dbReference>
<comment type="subcellular location">
    <subcellularLocation>
        <location evidence="1">Plastid</location>
        <location evidence="1">Chloroplast</location>
    </subcellularLocation>
</comment>
<dbReference type="Pfam" id="PF04607">
    <property type="entry name" value="RelA_SpoT"/>
    <property type="match status" value="1"/>
</dbReference>
<dbReference type="PROSITE" id="PS50222">
    <property type="entry name" value="EF_HAND_2"/>
    <property type="match status" value="2"/>
</dbReference>
<dbReference type="GO" id="GO:0005525">
    <property type="term" value="F:GTP binding"/>
    <property type="evidence" value="ECO:0007669"/>
    <property type="project" value="UniProtKB-KW"/>
</dbReference>
<evidence type="ECO:0000256" key="13">
    <source>
        <dbReference type="ARBA" id="ARBA00022946"/>
    </source>
</evidence>
<evidence type="ECO:0000256" key="12">
    <source>
        <dbReference type="ARBA" id="ARBA00022840"/>
    </source>
</evidence>
<dbReference type="InterPro" id="IPR043519">
    <property type="entry name" value="NT_sf"/>
</dbReference>
<dbReference type="GO" id="GO:0005509">
    <property type="term" value="F:calcium ion binding"/>
    <property type="evidence" value="ECO:0007669"/>
    <property type="project" value="InterPro"/>
</dbReference>
<dbReference type="SUPFAM" id="SSF81301">
    <property type="entry name" value="Nucleotidyltransferase"/>
    <property type="match status" value="1"/>
</dbReference>
<keyword evidence="21" id="KW-1185">Reference proteome</keyword>
<evidence type="ECO:0000256" key="17">
    <source>
        <dbReference type="ARBA" id="ARBA00060331"/>
    </source>
</evidence>
<evidence type="ECO:0000256" key="5">
    <source>
        <dbReference type="ARBA" id="ARBA00022640"/>
    </source>
</evidence>
<keyword evidence="14" id="KW-0346">Stress response</keyword>
<dbReference type="Pfam" id="PF13328">
    <property type="entry name" value="HD_4"/>
    <property type="match status" value="1"/>
</dbReference>
<keyword evidence="15" id="KW-0342">GTP-binding</keyword>
<dbReference type="Gramene" id="ORUFI05G04500.1">
    <property type="protein sequence ID" value="ORUFI05G04500.1"/>
    <property type="gene ID" value="ORUFI05G04500"/>
</dbReference>
<dbReference type="PROSITE" id="PS51831">
    <property type="entry name" value="HD"/>
    <property type="match status" value="1"/>
</dbReference>
<evidence type="ECO:0000256" key="16">
    <source>
        <dbReference type="ARBA" id="ARBA00051333"/>
    </source>
</evidence>
<evidence type="ECO:0000313" key="20">
    <source>
        <dbReference type="EnsemblPlants" id="ORUFI05G04500.1"/>
    </source>
</evidence>
<dbReference type="FunFam" id="3.30.460.10:FF:000025">
    <property type="entry name" value="probable GTP diphosphokinase CRSH, chloroplastic"/>
    <property type="match status" value="1"/>
</dbReference>